<evidence type="ECO:0000256" key="4">
    <source>
        <dbReference type="ARBA" id="ARBA00022833"/>
    </source>
</evidence>
<feature type="region of interest" description="Disordered" evidence="7">
    <location>
        <begin position="1"/>
        <end position="20"/>
    </location>
</feature>
<accession>A0AAV4CDI5</accession>
<evidence type="ECO:0000256" key="1">
    <source>
        <dbReference type="ARBA" id="ARBA00022723"/>
    </source>
</evidence>
<dbReference type="Gene3D" id="3.30.160.60">
    <property type="entry name" value="Classic Zinc Finger"/>
    <property type="match status" value="2"/>
</dbReference>
<reference evidence="9 10" key="1">
    <citation type="journal article" date="2021" name="Elife">
        <title>Chloroplast acquisition without the gene transfer in kleptoplastic sea slugs, Plakobranchus ocellatus.</title>
        <authorList>
            <person name="Maeda T."/>
            <person name="Takahashi S."/>
            <person name="Yoshida T."/>
            <person name="Shimamura S."/>
            <person name="Takaki Y."/>
            <person name="Nagai Y."/>
            <person name="Toyoda A."/>
            <person name="Suzuki Y."/>
            <person name="Arimoto A."/>
            <person name="Ishii H."/>
            <person name="Satoh N."/>
            <person name="Nishiyama T."/>
            <person name="Hasebe M."/>
            <person name="Maruyama T."/>
            <person name="Minagawa J."/>
            <person name="Obokata J."/>
            <person name="Shigenobu S."/>
        </authorList>
    </citation>
    <scope>NUCLEOTIDE SEQUENCE [LARGE SCALE GENOMIC DNA]</scope>
</reference>
<keyword evidence="5" id="KW-0539">Nucleus</keyword>
<evidence type="ECO:0000256" key="3">
    <source>
        <dbReference type="ARBA" id="ARBA00022771"/>
    </source>
</evidence>
<evidence type="ECO:0000259" key="8">
    <source>
        <dbReference type="PROSITE" id="PS50157"/>
    </source>
</evidence>
<dbReference type="AlphaFoldDB" id="A0AAV4CDI5"/>
<gene>
    <name evidence="9" type="ORF">PoB_005598300</name>
</gene>
<feature type="compositionally biased region" description="Low complexity" evidence="7">
    <location>
        <begin position="270"/>
        <end position="285"/>
    </location>
</feature>
<dbReference type="SMART" id="SM00355">
    <property type="entry name" value="ZnF_C2H2"/>
    <property type="match status" value="4"/>
</dbReference>
<feature type="region of interest" description="Disordered" evidence="7">
    <location>
        <begin position="189"/>
        <end position="292"/>
    </location>
</feature>
<feature type="compositionally biased region" description="Basic and acidic residues" evidence="7">
    <location>
        <begin position="230"/>
        <end position="243"/>
    </location>
</feature>
<feature type="domain" description="C2H2-type" evidence="8">
    <location>
        <begin position="371"/>
        <end position="398"/>
    </location>
</feature>
<keyword evidence="1" id="KW-0479">Metal-binding</keyword>
<evidence type="ECO:0000313" key="10">
    <source>
        <dbReference type="Proteomes" id="UP000735302"/>
    </source>
</evidence>
<organism evidence="9 10">
    <name type="scientific">Plakobranchus ocellatus</name>
    <dbReference type="NCBI Taxonomy" id="259542"/>
    <lineage>
        <taxon>Eukaryota</taxon>
        <taxon>Metazoa</taxon>
        <taxon>Spiralia</taxon>
        <taxon>Lophotrochozoa</taxon>
        <taxon>Mollusca</taxon>
        <taxon>Gastropoda</taxon>
        <taxon>Heterobranchia</taxon>
        <taxon>Euthyneura</taxon>
        <taxon>Panpulmonata</taxon>
        <taxon>Sacoglossa</taxon>
        <taxon>Placobranchoidea</taxon>
        <taxon>Plakobranchidae</taxon>
        <taxon>Plakobranchus</taxon>
    </lineage>
</organism>
<proteinExistence type="predicted"/>
<evidence type="ECO:0000256" key="7">
    <source>
        <dbReference type="SAM" id="MobiDB-lite"/>
    </source>
</evidence>
<feature type="region of interest" description="Disordered" evidence="7">
    <location>
        <begin position="316"/>
        <end position="360"/>
    </location>
</feature>
<feature type="domain" description="C2H2-type" evidence="8">
    <location>
        <begin position="399"/>
        <end position="422"/>
    </location>
</feature>
<keyword evidence="3 6" id="KW-0863">Zinc-finger</keyword>
<feature type="compositionally biased region" description="Basic and acidic residues" evidence="7">
    <location>
        <begin position="121"/>
        <end position="133"/>
    </location>
</feature>
<dbReference type="InterPro" id="IPR036236">
    <property type="entry name" value="Znf_C2H2_sf"/>
</dbReference>
<evidence type="ECO:0000256" key="6">
    <source>
        <dbReference type="PROSITE-ProRule" id="PRU00042"/>
    </source>
</evidence>
<keyword evidence="10" id="KW-1185">Reference proteome</keyword>
<evidence type="ECO:0000313" key="9">
    <source>
        <dbReference type="EMBL" id="GFO29478.1"/>
    </source>
</evidence>
<dbReference type="Proteomes" id="UP000735302">
    <property type="component" value="Unassembled WGS sequence"/>
</dbReference>
<dbReference type="PROSITE" id="PS50157">
    <property type="entry name" value="ZINC_FINGER_C2H2_2"/>
    <property type="match status" value="3"/>
</dbReference>
<dbReference type="EMBL" id="BLXT01006160">
    <property type="protein sequence ID" value="GFO29478.1"/>
    <property type="molecule type" value="Genomic_DNA"/>
</dbReference>
<evidence type="ECO:0000256" key="5">
    <source>
        <dbReference type="ARBA" id="ARBA00023242"/>
    </source>
</evidence>
<sequence length="422" mass="47021">MSEGNGNEVKASELSPLSAEHNARQSDMPMFCYDAKPEMVQGLDFGSRPMMDEASKLYVCHLCDFRTAFRNSLLNHQAVHSDSRPWVCAMCDYAAKRKQDLKKHLHTIHGMMVDSTMLKPVEAKQENTSRGESSEENNSSDGPKVNNRHLETEAPSFLPQTGGDAKVDLHSPGHSNMMQGYVKQEIMSPGSSHFLPRTTSESDNKTIEDSPDDDLPISFPPVPPSASASDRGDSQPSDDDHPSHSQMYTNPGPGGGKFHDNKVRHGQFVSPNFSPLPMSSPPMHMTRSSYNHDFTPISSNNFPVQNRKRHHFRENSTPFHDVLGPNGNASNQPRLGPPMIKRARSPEKEDAPCSSSAGSSHVKASQTQTAFLCEHCNIMFFQRAMYLMHMGLHSNENPWQCTVCGFTFTEVYSFTSHFINQH</sequence>
<feature type="domain" description="C2H2-type" evidence="8">
    <location>
        <begin position="58"/>
        <end position="85"/>
    </location>
</feature>
<dbReference type="GO" id="GO:0008270">
    <property type="term" value="F:zinc ion binding"/>
    <property type="evidence" value="ECO:0007669"/>
    <property type="project" value="UniProtKB-KW"/>
</dbReference>
<evidence type="ECO:0000256" key="2">
    <source>
        <dbReference type="ARBA" id="ARBA00022737"/>
    </source>
</evidence>
<keyword evidence="2" id="KW-0677">Repeat</keyword>
<dbReference type="SUPFAM" id="SSF57667">
    <property type="entry name" value="beta-beta-alpha zinc fingers"/>
    <property type="match status" value="2"/>
</dbReference>
<dbReference type="InterPro" id="IPR013087">
    <property type="entry name" value="Znf_C2H2_type"/>
</dbReference>
<protein>
    <submittedName>
        <fullName evidence="9">Zinc finger protein aiolos</fullName>
    </submittedName>
</protein>
<dbReference type="PROSITE" id="PS00028">
    <property type="entry name" value="ZINC_FINGER_C2H2_1"/>
    <property type="match status" value="2"/>
</dbReference>
<name>A0AAV4CDI5_9GAST</name>
<comment type="caution">
    <text evidence="9">The sequence shown here is derived from an EMBL/GenBank/DDBJ whole genome shotgun (WGS) entry which is preliminary data.</text>
</comment>
<feature type="region of interest" description="Disordered" evidence="7">
    <location>
        <begin position="116"/>
        <end position="176"/>
    </location>
</feature>
<dbReference type="PANTHER" id="PTHR24377">
    <property type="entry name" value="IP01015P-RELATED"/>
    <property type="match status" value="1"/>
</dbReference>
<keyword evidence="4" id="KW-0862">Zinc</keyword>
<dbReference type="InterPro" id="IPR050826">
    <property type="entry name" value="Krueppel_C2H2_ZnFinger"/>
</dbReference>